<dbReference type="AlphaFoldDB" id="A0A835LX32"/>
<dbReference type="Proteomes" id="UP000631114">
    <property type="component" value="Unassembled WGS sequence"/>
</dbReference>
<dbReference type="Pfam" id="PF01965">
    <property type="entry name" value="DJ-1_PfpI"/>
    <property type="match status" value="2"/>
</dbReference>
<dbReference type="PANTHER" id="PTHR48094:SF7">
    <property type="entry name" value="PROTEIN DJ-1 HOMOLOG C"/>
    <property type="match status" value="1"/>
</dbReference>
<comment type="similarity">
    <text evidence="1">Belongs to the peptidase C56 family.</text>
</comment>
<dbReference type="FunFam" id="3.40.50.880:FF:000015">
    <property type="entry name" value="Protein DJ-1 homolog C"/>
    <property type="match status" value="2"/>
</dbReference>
<dbReference type="InterPro" id="IPR002818">
    <property type="entry name" value="DJ-1/PfpI"/>
</dbReference>
<dbReference type="InterPro" id="IPR029062">
    <property type="entry name" value="Class_I_gatase-like"/>
</dbReference>
<dbReference type="InterPro" id="IPR006287">
    <property type="entry name" value="DJ-1"/>
</dbReference>
<keyword evidence="2" id="KW-0677">Repeat</keyword>
<evidence type="ECO:0000256" key="2">
    <source>
        <dbReference type="ARBA" id="ARBA00022737"/>
    </source>
</evidence>
<dbReference type="GO" id="GO:1903189">
    <property type="term" value="P:glyoxal metabolic process"/>
    <property type="evidence" value="ECO:0007669"/>
    <property type="project" value="TreeGrafter"/>
</dbReference>
<evidence type="ECO:0000259" key="3">
    <source>
        <dbReference type="Pfam" id="PF01965"/>
    </source>
</evidence>
<gene>
    <name evidence="4" type="ORF">IFM89_025037</name>
</gene>
<comment type="caution">
    <text evidence="4">The sequence shown here is derived from an EMBL/GenBank/DDBJ whole genome shotgun (WGS) entry which is preliminary data.</text>
</comment>
<name>A0A835LX32_9MAGN</name>
<dbReference type="SUPFAM" id="SSF52317">
    <property type="entry name" value="Class I glutamine amidotransferase-like"/>
    <property type="match status" value="2"/>
</dbReference>
<dbReference type="PANTHER" id="PTHR48094">
    <property type="entry name" value="PROTEIN/NUCLEIC ACID DEGLYCASE DJ-1-RELATED"/>
    <property type="match status" value="1"/>
</dbReference>
<proteinExistence type="inferred from homology"/>
<feature type="domain" description="DJ-1/PfpI" evidence="3">
    <location>
        <begin position="192"/>
        <end position="353"/>
    </location>
</feature>
<dbReference type="EMBL" id="JADFTS010000005">
    <property type="protein sequence ID" value="KAF9606369.1"/>
    <property type="molecule type" value="Genomic_DNA"/>
</dbReference>
<evidence type="ECO:0000313" key="4">
    <source>
        <dbReference type="EMBL" id="KAF9606369.1"/>
    </source>
</evidence>
<dbReference type="GO" id="GO:0005737">
    <property type="term" value="C:cytoplasm"/>
    <property type="evidence" value="ECO:0007669"/>
    <property type="project" value="TreeGrafter"/>
</dbReference>
<dbReference type="NCBIfam" id="TIGR01383">
    <property type="entry name" value="not_thiJ"/>
    <property type="match status" value="2"/>
</dbReference>
<protein>
    <recommendedName>
        <fullName evidence="3">DJ-1/PfpI domain-containing protein</fullName>
    </recommendedName>
</protein>
<feature type="domain" description="DJ-1/PfpI" evidence="3">
    <location>
        <begin position="1"/>
        <end position="152"/>
    </location>
</feature>
<accession>A0A835LX32</accession>
<dbReference type="Gene3D" id="3.40.50.880">
    <property type="match status" value="2"/>
</dbReference>
<evidence type="ECO:0000313" key="5">
    <source>
        <dbReference type="Proteomes" id="UP000631114"/>
    </source>
</evidence>
<dbReference type="OrthoDB" id="543156at2759"/>
<organism evidence="4 5">
    <name type="scientific">Coptis chinensis</name>
    <dbReference type="NCBI Taxonomy" id="261450"/>
    <lineage>
        <taxon>Eukaryota</taxon>
        <taxon>Viridiplantae</taxon>
        <taxon>Streptophyta</taxon>
        <taxon>Embryophyta</taxon>
        <taxon>Tracheophyta</taxon>
        <taxon>Spermatophyta</taxon>
        <taxon>Magnoliopsida</taxon>
        <taxon>Ranunculales</taxon>
        <taxon>Ranunculaceae</taxon>
        <taxon>Coptidoideae</taxon>
        <taxon>Coptis</taxon>
    </lineage>
</organism>
<evidence type="ECO:0000256" key="1">
    <source>
        <dbReference type="ARBA" id="ARBA00008542"/>
    </source>
</evidence>
<reference evidence="4 5" key="1">
    <citation type="submission" date="2020-10" db="EMBL/GenBank/DDBJ databases">
        <title>The Coptis chinensis genome and diversification of protoberbering-type alkaloids.</title>
        <authorList>
            <person name="Wang B."/>
            <person name="Shu S."/>
            <person name="Song C."/>
            <person name="Liu Y."/>
        </authorList>
    </citation>
    <scope>NUCLEOTIDE SEQUENCE [LARGE SCALE GENOMIC DNA]</scope>
    <source>
        <strain evidence="4">HL-2020</strain>
        <tissue evidence="4">Leaf</tissue>
    </source>
</reference>
<keyword evidence="5" id="KW-1185">Reference proteome</keyword>
<dbReference type="CDD" id="cd03135">
    <property type="entry name" value="GATase1_DJ-1"/>
    <property type="match status" value="2"/>
</dbReference>
<sequence>MEAVILIDVMRRAGAHVVVASVEPQLQIEASSGTKIVADTCISTCSDQLFDLIALPGGMPGSARLRDCDILRNITSKQAEKKRLYGAICAAPAVTLRPWGLLKRKQTTCHPAFMGMLPTFWAVKANIQVSGELTTSRGPGTAFQFVLSLVEQLFGEALAAELGGTLLLSGEDNHPKREEFNKVDWSINHNPQVLIPVANGSEEIEVATIVDILRRAKMDVVVASVEKSIQIVAAMETKIVADKSIDNAAASNYDLIILPGGIAGGEQLHKSKVLKKLLKEQEVAGRIFGAICSSPAVLHKQGLLKDRRATGHPSIISKVTSHAGNGADVVIDGKIITSKGLATAADFALTIVSKMYGHARARSVAEGLVFQYPQS</sequence>
<dbReference type="InterPro" id="IPR050325">
    <property type="entry name" value="Prot/Nucl_acid_deglycase"/>
</dbReference>